<dbReference type="AlphaFoldDB" id="A0A2G5HQ43"/>
<dbReference type="EMBL" id="LKMD01000104">
    <property type="protein sequence ID" value="PIA94650.1"/>
    <property type="molecule type" value="Genomic_DNA"/>
</dbReference>
<dbReference type="Proteomes" id="UP001302367">
    <property type="component" value="Chromosome 6"/>
</dbReference>
<protein>
    <submittedName>
        <fullName evidence="2">Uncharacterized protein</fullName>
    </submittedName>
</protein>
<proteinExistence type="predicted"/>
<organism evidence="2 4">
    <name type="scientific">Cercospora beticola</name>
    <name type="common">Sugarbeet leaf spot fungus</name>
    <dbReference type="NCBI Taxonomy" id="122368"/>
    <lineage>
        <taxon>Eukaryota</taxon>
        <taxon>Fungi</taxon>
        <taxon>Dikarya</taxon>
        <taxon>Ascomycota</taxon>
        <taxon>Pezizomycotina</taxon>
        <taxon>Dothideomycetes</taxon>
        <taxon>Dothideomycetidae</taxon>
        <taxon>Mycosphaerellales</taxon>
        <taxon>Mycosphaerellaceae</taxon>
        <taxon>Cercospora</taxon>
    </lineage>
</organism>
<reference evidence="3 5" key="2">
    <citation type="submission" date="2023-09" db="EMBL/GenBank/DDBJ databases">
        <title>Complete-Gapless Cercospora beticola genome.</title>
        <authorList>
            <person name="Wyatt N.A."/>
            <person name="Spanner R.E."/>
            <person name="Bolton M.D."/>
        </authorList>
    </citation>
    <scope>NUCLEOTIDE SEQUENCE [LARGE SCALE GENOMIC DNA]</scope>
    <source>
        <strain evidence="3">Cb09-40</strain>
    </source>
</reference>
<gene>
    <name evidence="2" type="ORF">CB0940_08882</name>
    <name evidence="3" type="ORF">RHO25_010126</name>
</gene>
<evidence type="ECO:0000313" key="3">
    <source>
        <dbReference type="EMBL" id="WPB05474.1"/>
    </source>
</evidence>
<feature type="region of interest" description="Disordered" evidence="1">
    <location>
        <begin position="48"/>
        <end position="81"/>
    </location>
</feature>
<sequence>MEGSNSIVLPLRGTRNVVMGNTEDVLNSEPRRAPLTAANLALLSCGQGSRQKPMNVEESEDKGVEITGEKAGGDEGHIEGESTQVKPFAWSAVRFTAMRQKEKQAFMDSAMKNFWLSDFLDRMPLKPRRKQGDMTTPQAFTKWPKGIKMSLIDLAHHTELEEAIALLDEVFEKRKVPSTAWEGLDEDMIDEAKEIAWKRYLKGNMSWCGANLH</sequence>
<evidence type="ECO:0000256" key="1">
    <source>
        <dbReference type="SAM" id="MobiDB-lite"/>
    </source>
</evidence>
<evidence type="ECO:0000313" key="2">
    <source>
        <dbReference type="EMBL" id="PIA94650.1"/>
    </source>
</evidence>
<feature type="compositionally biased region" description="Basic and acidic residues" evidence="1">
    <location>
        <begin position="61"/>
        <end position="80"/>
    </location>
</feature>
<accession>A0A2G5HQ43</accession>
<keyword evidence="5" id="KW-1185">Reference proteome</keyword>
<evidence type="ECO:0000313" key="5">
    <source>
        <dbReference type="Proteomes" id="UP001302367"/>
    </source>
</evidence>
<name>A0A2G5HQ43_CERBT</name>
<dbReference type="EMBL" id="CP134189">
    <property type="protein sequence ID" value="WPB05474.1"/>
    <property type="molecule type" value="Genomic_DNA"/>
</dbReference>
<reference evidence="2 4" key="1">
    <citation type="submission" date="2015-10" db="EMBL/GenBank/DDBJ databases">
        <title>The cercosporin biosynthetic gene cluster was horizontally transferred to several fungal lineages and shown to be expanded in Cercospora beticola based on microsynteny with recipient genomes.</title>
        <authorList>
            <person name="De Jonge R."/>
            <person name="Ebert M.K."/>
            <person name="Suttle J.C."/>
            <person name="Jurick Ii W.M."/>
            <person name="Secor G.A."/>
            <person name="Thomma B.P."/>
            <person name="Van De Peer Y."/>
            <person name="Bolton M.D."/>
        </authorList>
    </citation>
    <scope>NUCLEOTIDE SEQUENCE [LARGE SCALE GENOMIC DNA]</scope>
    <source>
        <strain evidence="2 4">09-40</strain>
    </source>
</reference>
<dbReference type="Proteomes" id="UP000230605">
    <property type="component" value="Chromosome 6"/>
</dbReference>
<evidence type="ECO:0000313" key="4">
    <source>
        <dbReference type="Proteomes" id="UP000230605"/>
    </source>
</evidence>